<dbReference type="Pfam" id="PF07963">
    <property type="entry name" value="N_methyl"/>
    <property type="match status" value="1"/>
</dbReference>
<dbReference type="GO" id="GO:0009289">
    <property type="term" value="C:pilus"/>
    <property type="evidence" value="ECO:0007669"/>
    <property type="project" value="InterPro"/>
</dbReference>
<dbReference type="Gene3D" id="3.30.700.10">
    <property type="entry name" value="Glycoprotein, Type 4 Pilin"/>
    <property type="match status" value="1"/>
</dbReference>
<name>A0A3S9HRF8_9BURK</name>
<proteinExistence type="inferred from homology"/>
<keyword evidence="3" id="KW-0812">Transmembrane</keyword>
<comment type="similarity">
    <text evidence="1">Belongs to the N-Me-Phe pilin family.</text>
</comment>
<dbReference type="Pfam" id="PF00114">
    <property type="entry name" value="Pilin"/>
    <property type="match status" value="1"/>
</dbReference>
<protein>
    <submittedName>
        <fullName evidence="4">Prepilin-type N-terminal cleavage/methylation domain-containing protein</fullName>
    </submittedName>
</protein>
<evidence type="ECO:0000313" key="4">
    <source>
        <dbReference type="EMBL" id="AZP14692.1"/>
    </source>
</evidence>
<dbReference type="InterPro" id="IPR012902">
    <property type="entry name" value="N_methyl_site"/>
</dbReference>
<evidence type="ECO:0000256" key="3">
    <source>
        <dbReference type="SAM" id="Phobius"/>
    </source>
</evidence>
<evidence type="ECO:0000313" key="5">
    <source>
        <dbReference type="Proteomes" id="UP000275663"/>
    </source>
</evidence>
<dbReference type="AlphaFoldDB" id="A0A3S9HRF8"/>
<feature type="transmembrane region" description="Helical" evidence="3">
    <location>
        <begin position="12"/>
        <end position="35"/>
    </location>
</feature>
<dbReference type="OrthoDB" id="115249at2"/>
<keyword evidence="3" id="KW-0472">Membrane</keyword>
<organism evidence="4 5">
    <name type="scientific">Undibacterium parvum</name>
    <dbReference type="NCBI Taxonomy" id="401471"/>
    <lineage>
        <taxon>Bacteria</taxon>
        <taxon>Pseudomonadati</taxon>
        <taxon>Pseudomonadota</taxon>
        <taxon>Betaproteobacteria</taxon>
        <taxon>Burkholderiales</taxon>
        <taxon>Oxalobacteraceae</taxon>
        <taxon>Undibacterium</taxon>
    </lineage>
</organism>
<keyword evidence="5" id="KW-1185">Reference proteome</keyword>
<dbReference type="Proteomes" id="UP000275663">
    <property type="component" value="Chromosome"/>
</dbReference>
<keyword evidence="3" id="KW-1133">Transmembrane helix</keyword>
<dbReference type="KEGG" id="upv:EJN92_20875"/>
<dbReference type="InterPro" id="IPR001082">
    <property type="entry name" value="Pilin"/>
</dbReference>
<dbReference type="EMBL" id="CP034464">
    <property type="protein sequence ID" value="AZP14692.1"/>
    <property type="molecule type" value="Genomic_DNA"/>
</dbReference>
<dbReference type="SUPFAM" id="SSF54523">
    <property type="entry name" value="Pili subunits"/>
    <property type="match status" value="1"/>
</dbReference>
<accession>A0A3S9HRF8</accession>
<dbReference type="GO" id="GO:0007155">
    <property type="term" value="P:cell adhesion"/>
    <property type="evidence" value="ECO:0007669"/>
    <property type="project" value="InterPro"/>
</dbReference>
<sequence length="167" mass="17692">MSLPMKKQQAFTLIEMMAVVAIIAILAAISVPSYLFKITREQIEAGISLADLVKKPVAASWLATQNFPTDNAAAGLPASDKIVNNYVSAISLENGAIHISFGNRATGPLKGKVLSLRPAVVDDAAIVPVTWVCAGAEAPDKMSIKGVDKTTVKLEHLPAACRIQNKK</sequence>
<gene>
    <name evidence="4" type="ORF">EJN92_20875</name>
</gene>
<dbReference type="InterPro" id="IPR045584">
    <property type="entry name" value="Pilin-like"/>
</dbReference>
<dbReference type="NCBIfam" id="TIGR02532">
    <property type="entry name" value="IV_pilin_GFxxxE"/>
    <property type="match status" value="1"/>
</dbReference>
<evidence type="ECO:0000256" key="1">
    <source>
        <dbReference type="ARBA" id="ARBA00005233"/>
    </source>
</evidence>
<reference evidence="4 5" key="1">
    <citation type="journal article" date="2011" name="Int. J. Syst. Evol. Microbiol.">
        <title>Description of Undibacterium oligocarboniphilum sp. nov., isolated from purified water, and Undibacterium pigrum strain CCUG 49012 as the type strain of Undibacterium parvum sp. nov., and emended descriptions of the genus Undibacterium and the species Undibacterium pigrum.</title>
        <authorList>
            <person name="Eder W."/>
            <person name="Wanner G."/>
            <person name="Ludwig W."/>
            <person name="Busse H.J."/>
            <person name="Ziemke-Kageler F."/>
            <person name="Lang E."/>
        </authorList>
    </citation>
    <scope>NUCLEOTIDE SEQUENCE [LARGE SCALE GENOMIC DNA]</scope>
    <source>
        <strain evidence="4 5">DSM 23061</strain>
    </source>
</reference>
<keyword evidence="2" id="KW-0488">Methylation</keyword>
<evidence type="ECO:0000256" key="2">
    <source>
        <dbReference type="ARBA" id="ARBA00022481"/>
    </source>
</evidence>